<dbReference type="AlphaFoldDB" id="A0A7H0VEI1"/>
<protein>
    <submittedName>
        <fullName evidence="2">AAA family ATPase</fullName>
    </submittedName>
</protein>
<proteinExistence type="predicted"/>
<dbReference type="InterPro" id="IPR038727">
    <property type="entry name" value="NadR/Ttd14_AAA_dom"/>
</dbReference>
<keyword evidence="3" id="KW-1185">Reference proteome</keyword>
<dbReference type="InterPro" id="IPR027417">
    <property type="entry name" value="P-loop_NTPase"/>
</dbReference>
<organism evidence="2 3">
    <name type="scientific">Croceimicrobium hydrocarbonivorans</name>
    <dbReference type="NCBI Taxonomy" id="2761580"/>
    <lineage>
        <taxon>Bacteria</taxon>
        <taxon>Pseudomonadati</taxon>
        <taxon>Bacteroidota</taxon>
        <taxon>Flavobacteriia</taxon>
        <taxon>Flavobacteriales</taxon>
        <taxon>Owenweeksiaceae</taxon>
        <taxon>Croceimicrobium</taxon>
    </lineage>
</organism>
<evidence type="ECO:0000259" key="1">
    <source>
        <dbReference type="Pfam" id="PF13521"/>
    </source>
</evidence>
<accession>A0A7H0VEI1</accession>
<dbReference type="KEGG" id="chyd:H4K34_17430"/>
<dbReference type="Pfam" id="PF13521">
    <property type="entry name" value="AAA_28"/>
    <property type="match status" value="1"/>
</dbReference>
<sequence length="179" mass="20701">MPRKQRVIVTGAPGTGKSTVLNLLELKGYLVIPEMARQLIAEEQALDSDRVPWKDHASFGIELFDRQVNQFDLARDGITFYDRGILDNLAYLRRDGLQNSELEEASRAYPYHPEIFLMPPWEDIYDTDEVRWEGLDLMLDIDRALREMYSEMGYTVLEVPKISPPERVNYILEHLGLDG</sequence>
<evidence type="ECO:0000313" key="3">
    <source>
        <dbReference type="Proteomes" id="UP000516305"/>
    </source>
</evidence>
<dbReference type="RefSeq" id="WP_210758664.1">
    <property type="nucleotide sequence ID" value="NZ_CP060139.1"/>
</dbReference>
<name>A0A7H0VEI1_9FLAO</name>
<evidence type="ECO:0000313" key="2">
    <source>
        <dbReference type="EMBL" id="QNR24129.1"/>
    </source>
</evidence>
<dbReference type="SUPFAM" id="SSF52540">
    <property type="entry name" value="P-loop containing nucleoside triphosphate hydrolases"/>
    <property type="match status" value="1"/>
</dbReference>
<feature type="domain" description="NadR/Ttd14 AAA" evidence="1">
    <location>
        <begin position="6"/>
        <end position="167"/>
    </location>
</feature>
<gene>
    <name evidence="2" type="ORF">H4K34_17430</name>
</gene>
<dbReference type="Gene3D" id="3.40.50.300">
    <property type="entry name" value="P-loop containing nucleotide triphosphate hydrolases"/>
    <property type="match status" value="1"/>
</dbReference>
<reference evidence="2 3" key="1">
    <citation type="submission" date="2020-08" db="EMBL/GenBank/DDBJ databases">
        <title>Croceimicrobium hydrocarbonivorans gen. nov., sp. nov., a novel marine bacterium isolated from a bacterial consortium that degrades polyethylene terephthalate.</title>
        <authorList>
            <person name="Liu R."/>
        </authorList>
    </citation>
    <scope>NUCLEOTIDE SEQUENCE [LARGE SCALE GENOMIC DNA]</scope>
    <source>
        <strain evidence="2 3">A20-9</strain>
    </source>
</reference>
<dbReference type="Proteomes" id="UP000516305">
    <property type="component" value="Chromosome"/>
</dbReference>
<dbReference type="EMBL" id="CP060139">
    <property type="protein sequence ID" value="QNR24129.1"/>
    <property type="molecule type" value="Genomic_DNA"/>
</dbReference>